<dbReference type="InterPro" id="IPR015854">
    <property type="entry name" value="ABC_transpr_LolD-like"/>
</dbReference>
<keyword evidence="1" id="KW-0813">Transport</keyword>
<evidence type="ECO:0000259" key="4">
    <source>
        <dbReference type="PROSITE" id="PS50893"/>
    </source>
</evidence>
<dbReference type="Proteomes" id="UP001501343">
    <property type="component" value="Unassembled WGS sequence"/>
</dbReference>
<evidence type="ECO:0000313" key="6">
    <source>
        <dbReference type="Proteomes" id="UP001501343"/>
    </source>
</evidence>
<dbReference type="CDD" id="cd03255">
    <property type="entry name" value="ABC_MJ0796_LolCDE_FtsE"/>
    <property type="match status" value="1"/>
</dbReference>
<dbReference type="InterPro" id="IPR017871">
    <property type="entry name" value="ABC_transporter-like_CS"/>
</dbReference>
<dbReference type="SMART" id="SM00382">
    <property type="entry name" value="AAA"/>
    <property type="match status" value="1"/>
</dbReference>
<keyword evidence="2" id="KW-0547">Nucleotide-binding</keyword>
<sequence>MTEPILLAASLTRTFSTPGGEVHAVDGIDLAVHPGELLVVRGASGAGKTTLLNLLGGLDEPTSGRVVLDGQDLASLSESALADIRHRALGIVFQSFGLIPVLSAAENVEVPLRISRTEPRERDERVAAALAEVGLSGQAAQRPDELSGGQQQRVGIARAIVTQPRVLIADEPTGQLDSRTAASIMDLLATLTHERGIAAVVATHDPLLVARADRVIELHDGRVTTTETQATDAAAEPVMSVPLTRAELRAARERSGD</sequence>
<dbReference type="EMBL" id="BAAAOF010000002">
    <property type="protein sequence ID" value="GAA1923383.1"/>
    <property type="molecule type" value="Genomic_DNA"/>
</dbReference>
<feature type="domain" description="ABC transporter" evidence="4">
    <location>
        <begin position="6"/>
        <end position="245"/>
    </location>
</feature>
<keyword evidence="3 5" id="KW-0067">ATP-binding</keyword>
<dbReference type="PROSITE" id="PS00211">
    <property type="entry name" value="ABC_TRANSPORTER_1"/>
    <property type="match status" value="1"/>
</dbReference>
<name>A0ABN2PJD5_9MICO</name>
<dbReference type="PANTHER" id="PTHR24220:SF685">
    <property type="entry name" value="ABC TRANSPORTER RELATED"/>
    <property type="match status" value="1"/>
</dbReference>
<dbReference type="RefSeq" id="WP_248146797.1">
    <property type="nucleotide sequence ID" value="NZ_BAAAOF010000002.1"/>
</dbReference>
<protein>
    <submittedName>
        <fullName evidence="5">ABC transporter ATP-binding protein</fullName>
    </submittedName>
</protein>
<reference evidence="5 6" key="1">
    <citation type="journal article" date="2019" name="Int. J. Syst. Evol. Microbiol.">
        <title>The Global Catalogue of Microorganisms (GCM) 10K type strain sequencing project: providing services to taxonomists for standard genome sequencing and annotation.</title>
        <authorList>
            <consortium name="The Broad Institute Genomics Platform"/>
            <consortium name="The Broad Institute Genome Sequencing Center for Infectious Disease"/>
            <person name="Wu L."/>
            <person name="Ma J."/>
        </authorList>
    </citation>
    <scope>NUCLEOTIDE SEQUENCE [LARGE SCALE GENOMIC DNA]</scope>
    <source>
        <strain evidence="5 6">JCM 14900</strain>
    </source>
</reference>
<comment type="caution">
    <text evidence="5">The sequence shown here is derived from an EMBL/GenBank/DDBJ whole genome shotgun (WGS) entry which is preliminary data.</text>
</comment>
<dbReference type="InterPro" id="IPR027417">
    <property type="entry name" value="P-loop_NTPase"/>
</dbReference>
<dbReference type="PROSITE" id="PS50893">
    <property type="entry name" value="ABC_TRANSPORTER_2"/>
    <property type="match status" value="1"/>
</dbReference>
<accession>A0ABN2PJD5</accession>
<dbReference type="SUPFAM" id="SSF52540">
    <property type="entry name" value="P-loop containing nucleoside triphosphate hydrolases"/>
    <property type="match status" value="1"/>
</dbReference>
<dbReference type="InterPro" id="IPR003439">
    <property type="entry name" value="ABC_transporter-like_ATP-bd"/>
</dbReference>
<dbReference type="InterPro" id="IPR003593">
    <property type="entry name" value="AAA+_ATPase"/>
</dbReference>
<organism evidence="5 6">
    <name type="scientific">Microbacterium aoyamense</name>
    <dbReference type="NCBI Taxonomy" id="344166"/>
    <lineage>
        <taxon>Bacteria</taxon>
        <taxon>Bacillati</taxon>
        <taxon>Actinomycetota</taxon>
        <taxon>Actinomycetes</taxon>
        <taxon>Micrococcales</taxon>
        <taxon>Microbacteriaceae</taxon>
        <taxon>Microbacterium</taxon>
    </lineage>
</organism>
<evidence type="ECO:0000313" key="5">
    <source>
        <dbReference type="EMBL" id="GAA1923383.1"/>
    </source>
</evidence>
<dbReference type="GO" id="GO:0005524">
    <property type="term" value="F:ATP binding"/>
    <property type="evidence" value="ECO:0007669"/>
    <property type="project" value="UniProtKB-KW"/>
</dbReference>
<keyword evidence="6" id="KW-1185">Reference proteome</keyword>
<dbReference type="Gene3D" id="3.40.50.300">
    <property type="entry name" value="P-loop containing nucleotide triphosphate hydrolases"/>
    <property type="match status" value="1"/>
</dbReference>
<evidence type="ECO:0000256" key="1">
    <source>
        <dbReference type="ARBA" id="ARBA00022448"/>
    </source>
</evidence>
<evidence type="ECO:0000256" key="2">
    <source>
        <dbReference type="ARBA" id="ARBA00022741"/>
    </source>
</evidence>
<gene>
    <name evidence="5" type="ORF">GCM10009775_14720</name>
</gene>
<dbReference type="InterPro" id="IPR017911">
    <property type="entry name" value="MacB-like_ATP-bd"/>
</dbReference>
<evidence type="ECO:0000256" key="3">
    <source>
        <dbReference type="ARBA" id="ARBA00022840"/>
    </source>
</evidence>
<dbReference type="PANTHER" id="PTHR24220">
    <property type="entry name" value="IMPORT ATP-BINDING PROTEIN"/>
    <property type="match status" value="1"/>
</dbReference>
<dbReference type="Pfam" id="PF00005">
    <property type="entry name" value="ABC_tran"/>
    <property type="match status" value="1"/>
</dbReference>
<proteinExistence type="predicted"/>